<dbReference type="EMBL" id="AP011476">
    <property type="protein sequence ID" value="BAX25165.1"/>
    <property type="molecule type" value="Genomic_DNA"/>
</dbReference>
<evidence type="ECO:0000313" key="1">
    <source>
        <dbReference type="EMBL" id="BAX25165.1"/>
    </source>
</evidence>
<reference evidence="1" key="1">
    <citation type="submission" date="2009-05" db="EMBL/GenBank/DDBJ databases">
        <title>Oryza sativa Japonica Group genomic DNA, chromosome 6, BAC clone:KMK0024M20, cultivar:Khau Mac Kho.</title>
        <authorList>
            <person name="Matsumoto T."/>
            <person name="Wu J."/>
            <person name="Kanamori H."/>
        </authorList>
    </citation>
    <scope>NUCLEOTIDE SEQUENCE</scope>
    <source>
        <strain evidence="1">IRGC 102118</strain>
    </source>
</reference>
<gene>
    <name evidence="1" type="primary">OG_ABa0048N23.27</name>
</gene>
<dbReference type="AlphaFoldDB" id="A0A1V1H7U5"/>
<organism evidence="1">
    <name type="scientific">Oryza meyeriana var. granulata</name>
    <dbReference type="NCBI Taxonomy" id="110450"/>
    <lineage>
        <taxon>Eukaryota</taxon>
        <taxon>Viridiplantae</taxon>
        <taxon>Streptophyta</taxon>
        <taxon>Embryophyta</taxon>
        <taxon>Tracheophyta</taxon>
        <taxon>Spermatophyta</taxon>
        <taxon>Magnoliopsida</taxon>
        <taxon>Liliopsida</taxon>
        <taxon>Poales</taxon>
        <taxon>Poaceae</taxon>
        <taxon>BOP clade</taxon>
        <taxon>Oryzoideae</taxon>
        <taxon>Oryzeae</taxon>
        <taxon>Oryzinae</taxon>
        <taxon>Oryza</taxon>
        <taxon>Oryza meyeriana</taxon>
    </lineage>
</organism>
<sequence length="132" mass="15260">MAMEVGTGDKALARSGLFIHFLRSQHAASPTQSCKIAWTEREEKRREWQQFFLARMERFRNRIGGDSYRKGIDLARDGEFMEKDQRCEAGDEKETDSDAGFRICAYACVLTQEKGVTGHSRTRNSFHQYMPE</sequence>
<name>A0A1V1H7U5_9ORYZ</name>
<protein>
    <submittedName>
        <fullName evidence="1">Uncharacterized protein</fullName>
    </submittedName>
</protein>
<proteinExistence type="predicted"/>
<accession>A0A1V1H7U5</accession>